<comment type="caution">
    <text evidence="1">The sequence shown here is derived from an EMBL/GenBank/DDBJ whole genome shotgun (WGS) entry which is preliminary data.</text>
</comment>
<name>A0A941GKV0_NIACI</name>
<organism evidence="1">
    <name type="scientific">Niallia circulans</name>
    <name type="common">Bacillus circulans</name>
    <dbReference type="NCBI Taxonomy" id="1397"/>
    <lineage>
        <taxon>Bacteria</taxon>
        <taxon>Bacillati</taxon>
        <taxon>Bacillota</taxon>
        <taxon>Bacilli</taxon>
        <taxon>Bacillales</taxon>
        <taxon>Bacillaceae</taxon>
        <taxon>Niallia</taxon>
    </lineage>
</organism>
<proteinExistence type="predicted"/>
<protein>
    <submittedName>
        <fullName evidence="1">Uncharacterized protein</fullName>
    </submittedName>
</protein>
<evidence type="ECO:0000313" key="1">
    <source>
        <dbReference type="EMBL" id="MBR8672304.1"/>
    </source>
</evidence>
<sequence length="195" mass="22586">MIDNRRLKEFEHEIDDALQGISDTTILLNFQQAIVSLYPHLIPINAFAYDSWDDIVMPLFYEMVYNTFAFKYGIDINWNETHSYMFSLRCYKGINHIECIPKYHSFAVLVNGQWIEMNNDDLVEKVLVFKSFGDGIYSLTGGLDVEDAYNVSFNLIEVDIVSISTGDPVKTSVFINKEQLDFVFVAETYDDNIKR</sequence>
<gene>
    <name evidence="1" type="ORF">KD144_22445</name>
</gene>
<accession>A0A941GKV0</accession>
<reference evidence="1" key="1">
    <citation type="submission" date="2021-04" db="EMBL/GenBank/DDBJ databases">
        <title>Genomic analysis of electroactive and textile dye degrading Bacillus circulans strain: DC10 isolated from constructed wetland-microbial fuel cells treating textile dye wastewaters.</title>
        <authorList>
            <person name="Patel D.U."/>
            <person name="Desai C.R."/>
        </authorList>
    </citation>
    <scope>NUCLEOTIDE SEQUENCE</scope>
    <source>
        <strain evidence="1">DC10</strain>
    </source>
</reference>
<dbReference type="AlphaFoldDB" id="A0A941GKV0"/>
<dbReference type="RefSeq" id="WP_212121586.1">
    <property type="nucleotide sequence ID" value="NZ_JAGTPX020000034.1"/>
</dbReference>
<dbReference type="EMBL" id="JAGTPX010000036">
    <property type="protein sequence ID" value="MBR8672304.1"/>
    <property type="molecule type" value="Genomic_DNA"/>
</dbReference>